<sequence>ALNAKGREEHGLLEGDTPRQIRQILRGKNLTPIDVNEVKEKSSHKSRGINTSRGRLKSAELALFTRQLATLLEAGTPLETALGTIANQQHKRAVKRIVLGIRSRVTEGYSLADSLQQFPSAFPGLYRATVAAGEHAGHLDKVLDRLADYTENSQEMQQKISAALIYPILLTFVSIAVVVGLLAYVVPQVVQVFDSIGQNLPVLTRTLIKVSEAVQAYGMVVFILIIIALVTFYQFYKREGF</sequence>
<dbReference type="PRINTS" id="PR00812">
    <property type="entry name" value="BCTERIALGSPF"/>
</dbReference>
<dbReference type="FunFam" id="1.20.81.30:FF:000001">
    <property type="entry name" value="Type II secretion system protein F"/>
    <property type="match status" value="1"/>
</dbReference>
<organism evidence="9">
    <name type="scientific">Cyprideis torosa</name>
    <dbReference type="NCBI Taxonomy" id="163714"/>
    <lineage>
        <taxon>Eukaryota</taxon>
        <taxon>Metazoa</taxon>
        <taxon>Ecdysozoa</taxon>
        <taxon>Arthropoda</taxon>
        <taxon>Crustacea</taxon>
        <taxon>Oligostraca</taxon>
        <taxon>Ostracoda</taxon>
        <taxon>Podocopa</taxon>
        <taxon>Podocopida</taxon>
        <taxon>Cytherocopina</taxon>
        <taxon>Cytheroidea</taxon>
        <taxon>Cytherideidae</taxon>
        <taxon>Cyprideis</taxon>
    </lineage>
</organism>
<name>A0A7R8ZYG1_9CRUS</name>
<evidence type="ECO:0000313" key="9">
    <source>
        <dbReference type="EMBL" id="CAD7239083.1"/>
    </source>
</evidence>
<keyword evidence="8" id="KW-0472">Membrane</keyword>
<dbReference type="AlphaFoldDB" id="A0A7R8ZYG1"/>
<evidence type="ECO:0000256" key="3">
    <source>
        <dbReference type="ARBA" id="ARBA00022448"/>
    </source>
</evidence>
<dbReference type="Gene3D" id="1.20.81.30">
    <property type="entry name" value="Type II secretion system (T2SS), domain F"/>
    <property type="match status" value="1"/>
</dbReference>
<evidence type="ECO:0000256" key="2">
    <source>
        <dbReference type="ARBA" id="ARBA00005745"/>
    </source>
</evidence>
<keyword evidence="5" id="KW-0997">Cell inner membrane</keyword>
<dbReference type="InterPro" id="IPR003004">
    <property type="entry name" value="GspF/PilC"/>
</dbReference>
<gene>
    <name evidence="9" type="ORF">CTOB1V02_LOCUS16898</name>
</gene>
<keyword evidence="6" id="KW-0812">Transmembrane</keyword>
<keyword evidence="7" id="KW-1133">Transmembrane helix</keyword>
<keyword evidence="3" id="KW-0813">Transport</keyword>
<feature type="non-terminal residue" evidence="9">
    <location>
        <position position="241"/>
    </location>
</feature>
<dbReference type="OrthoDB" id="8194499at2759"/>
<dbReference type="GO" id="GO:0009306">
    <property type="term" value="P:protein secretion"/>
    <property type="evidence" value="ECO:0007669"/>
    <property type="project" value="InterPro"/>
</dbReference>
<comment type="similarity">
    <text evidence="2">Belongs to the GSP F family.</text>
</comment>
<dbReference type="InterPro" id="IPR001992">
    <property type="entry name" value="T2SS_GspF/T4SS_PilC_CS"/>
</dbReference>
<dbReference type="Pfam" id="PF00482">
    <property type="entry name" value="T2SSF"/>
    <property type="match status" value="1"/>
</dbReference>
<feature type="non-terminal residue" evidence="9">
    <location>
        <position position="1"/>
    </location>
</feature>
<keyword evidence="4" id="KW-1003">Cell membrane</keyword>
<proteinExistence type="inferred from homology"/>
<dbReference type="InterPro" id="IPR018076">
    <property type="entry name" value="T2SS_GspF_dom"/>
</dbReference>
<protein>
    <submittedName>
        <fullName evidence="9">Uncharacterized protein</fullName>
    </submittedName>
</protein>
<dbReference type="PROSITE" id="PS00874">
    <property type="entry name" value="T2SP_F"/>
    <property type="match status" value="1"/>
</dbReference>
<reference evidence="9" key="1">
    <citation type="submission" date="2020-11" db="EMBL/GenBank/DDBJ databases">
        <authorList>
            <person name="Tran Van P."/>
        </authorList>
    </citation>
    <scope>NUCLEOTIDE SEQUENCE</scope>
</reference>
<comment type="subcellular location">
    <subcellularLocation>
        <location evidence="1">Cell inner membrane</location>
        <topology evidence="1">Multi-pass membrane protein</topology>
    </subcellularLocation>
</comment>
<dbReference type="EMBL" id="OB715345">
    <property type="protein sequence ID" value="CAD7239083.1"/>
    <property type="molecule type" value="Genomic_DNA"/>
</dbReference>
<accession>A0A7R8ZYG1</accession>
<dbReference type="GO" id="GO:0005886">
    <property type="term" value="C:plasma membrane"/>
    <property type="evidence" value="ECO:0007669"/>
    <property type="project" value="UniProtKB-SubCell"/>
</dbReference>
<evidence type="ECO:0000256" key="4">
    <source>
        <dbReference type="ARBA" id="ARBA00022475"/>
    </source>
</evidence>
<dbReference type="InterPro" id="IPR042094">
    <property type="entry name" value="T2SS_GspF_sf"/>
</dbReference>
<evidence type="ECO:0000256" key="1">
    <source>
        <dbReference type="ARBA" id="ARBA00004429"/>
    </source>
</evidence>
<evidence type="ECO:0000256" key="7">
    <source>
        <dbReference type="ARBA" id="ARBA00022989"/>
    </source>
</evidence>
<dbReference type="PANTHER" id="PTHR30012">
    <property type="entry name" value="GENERAL SECRETION PATHWAY PROTEIN"/>
    <property type="match status" value="1"/>
</dbReference>
<dbReference type="PANTHER" id="PTHR30012:SF0">
    <property type="entry name" value="TYPE II SECRETION SYSTEM PROTEIN F-RELATED"/>
    <property type="match status" value="1"/>
</dbReference>
<evidence type="ECO:0000256" key="6">
    <source>
        <dbReference type="ARBA" id="ARBA00022692"/>
    </source>
</evidence>
<evidence type="ECO:0000256" key="5">
    <source>
        <dbReference type="ARBA" id="ARBA00022519"/>
    </source>
</evidence>
<evidence type="ECO:0000256" key="8">
    <source>
        <dbReference type="ARBA" id="ARBA00023136"/>
    </source>
</evidence>